<dbReference type="InterPro" id="IPR046960">
    <property type="entry name" value="PPR_At4g14850-like_plant"/>
</dbReference>
<reference evidence="3" key="1">
    <citation type="submission" date="2024-03" db="EMBL/GenBank/DDBJ databases">
        <authorList>
            <consortium name="ELIXIR-Norway"/>
            <consortium name="Elixir Norway"/>
        </authorList>
    </citation>
    <scope>NUCLEOTIDE SEQUENCE</scope>
</reference>
<dbReference type="Pfam" id="PF01535">
    <property type="entry name" value="PPR"/>
    <property type="match status" value="2"/>
</dbReference>
<feature type="repeat" description="PPR" evidence="2">
    <location>
        <begin position="170"/>
        <end position="204"/>
    </location>
</feature>
<dbReference type="Gene3D" id="1.25.40.10">
    <property type="entry name" value="Tetratricopeptide repeat domain"/>
    <property type="match status" value="2"/>
</dbReference>
<dbReference type="PANTHER" id="PTHR47926:SF347">
    <property type="entry name" value="PENTATRICOPEPTIDE REPEAT-CONTAINING PROTEIN"/>
    <property type="match status" value="1"/>
</dbReference>
<dbReference type="NCBIfam" id="TIGR00756">
    <property type="entry name" value="PPR"/>
    <property type="match status" value="2"/>
</dbReference>
<keyword evidence="4" id="KW-1185">Reference proteome</keyword>
<accession>A0ABP1B2M5</accession>
<dbReference type="EMBL" id="OZ023719">
    <property type="protein sequence ID" value="CAK9869229.1"/>
    <property type="molecule type" value="Genomic_DNA"/>
</dbReference>
<protein>
    <recommendedName>
        <fullName evidence="5">Pentatricopeptide repeat-containing protein</fullName>
    </recommendedName>
</protein>
<dbReference type="PANTHER" id="PTHR47926">
    <property type="entry name" value="PENTATRICOPEPTIDE REPEAT-CONTAINING PROTEIN"/>
    <property type="match status" value="1"/>
</dbReference>
<evidence type="ECO:0000313" key="4">
    <source>
        <dbReference type="Proteomes" id="UP001497522"/>
    </source>
</evidence>
<evidence type="ECO:0000256" key="2">
    <source>
        <dbReference type="PROSITE-ProRule" id="PRU00708"/>
    </source>
</evidence>
<name>A0ABP1B2M5_9BRYO</name>
<dbReference type="Proteomes" id="UP001497522">
    <property type="component" value="Chromosome 18"/>
</dbReference>
<proteinExistence type="predicted"/>
<evidence type="ECO:0000256" key="1">
    <source>
        <dbReference type="ARBA" id="ARBA00022737"/>
    </source>
</evidence>
<dbReference type="PROSITE" id="PS51375">
    <property type="entry name" value="PPR"/>
    <property type="match status" value="2"/>
</dbReference>
<gene>
    <name evidence="3" type="ORF">CSSPJE1EN2_LOCUS11987</name>
</gene>
<dbReference type="InterPro" id="IPR011990">
    <property type="entry name" value="TPR-like_helical_dom_sf"/>
</dbReference>
<feature type="repeat" description="PPR" evidence="2">
    <location>
        <begin position="119"/>
        <end position="153"/>
    </location>
</feature>
<keyword evidence="1" id="KW-0677">Repeat</keyword>
<evidence type="ECO:0000313" key="3">
    <source>
        <dbReference type="EMBL" id="CAK9869229.1"/>
    </source>
</evidence>
<evidence type="ECO:0008006" key="5">
    <source>
        <dbReference type="Google" id="ProtNLM"/>
    </source>
</evidence>
<dbReference type="InterPro" id="IPR002885">
    <property type="entry name" value="PPR_rpt"/>
</dbReference>
<organism evidence="3 4">
    <name type="scientific">Sphagnum jensenii</name>
    <dbReference type="NCBI Taxonomy" id="128206"/>
    <lineage>
        <taxon>Eukaryota</taxon>
        <taxon>Viridiplantae</taxon>
        <taxon>Streptophyta</taxon>
        <taxon>Embryophyta</taxon>
        <taxon>Bryophyta</taxon>
        <taxon>Sphagnophytina</taxon>
        <taxon>Sphagnopsida</taxon>
        <taxon>Sphagnales</taxon>
        <taxon>Sphagnaceae</taxon>
        <taxon>Sphagnum</taxon>
    </lineage>
</organism>
<sequence length="227" mass="26642">MAVRSTMNRALCQFGFLLRLQCSRNSAFSEQVDNSNCIGHRTLAYGPQPTAAGKKEKLWQEFFSDPSQWWDHRLDKVNVNYPDFKHKTTRQALWLDDPRRPPWVEAKLAAMAPGTLQSNIFSWNKKLERYVKAGQPEKTMELFQQMQQEGMTPDSMDDAWRVFKKMPSLTVVSWTAMIFGHVKCGEGHKALEVFQQMQQAEFMVKWNWENGLQNNFLNWTLIWQWAM</sequence>